<evidence type="ECO:0000256" key="2">
    <source>
        <dbReference type="ARBA" id="ARBA00022603"/>
    </source>
</evidence>
<accession>A0A2A6J6W5</accession>
<dbReference type="RefSeq" id="WP_097614597.1">
    <property type="nucleotide sequence ID" value="NZ_NWSV01000020.1"/>
</dbReference>
<name>A0A2A6J6W5_9HYPH</name>
<keyword evidence="4" id="KW-0949">S-adenosyl-L-methionine</keyword>
<dbReference type="Pfam" id="PF02353">
    <property type="entry name" value="CMAS"/>
    <property type="match status" value="1"/>
</dbReference>
<dbReference type="Gene3D" id="3.40.50.150">
    <property type="entry name" value="Vaccinia Virus protein VP39"/>
    <property type="match status" value="1"/>
</dbReference>
<evidence type="ECO:0000256" key="3">
    <source>
        <dbReference type="ARBA" id="ARBA00022679"/>
    </source>
</evidence>
<gene>
    <name evidence="6" type="ORF">CO666_23690</name>
</gene>
<dbReference type="EMBL" id="NWSV01000020">
    <property type="protein sequence ID" value="PDT01692.1"/>
    <property type="molecule type" value="Genomic_DNA"/>
</dbReference>
<comment type="similarity">
    <text evidence="1">Belongs to the CFA/CMAS family.</text>
</comment>
<proteinExistence type="inferred from homology"/>
<evidence type="ECO:0000256" key="5">
    <source>
        <dbReference type="ARBA" id="ARBA00023098"/>
    </source>
</evidence>
<dbReference type="PANTHER" id="PTHR43667:SF1">
    <property type="entry name" value="CYCLOPROPANE-FATTY-ACYL-PHOSPHOLIPID SYNTHASE"/>
    <property type="match status" value="1"/>
</dbReference>
<dbReference type="Proteomes" id="UP000220768">
    <property type="component" value="Unassembled WGS sequence"/>
</dbReference>
<keyword evidence="2 6" id="KW-0489">Methyltransferase</keyword>
<evidence type="ECO:0000256" key="4">
    <source>
        <dbReference type="ARBA" id="ARBA00022691"/>
    </source>
</evidence>
<dbReference type="InterPro" id="IPR003333">
    <property type="entry name" value="CMAS"/>
</dbReference>
<evidence type="ECO:0000313" key="6">
    <source>
        <dbReference type="EMBL" id="PDT01692.1"/>
    </source>
</evidence>
<dbReference type="GO" id="GO:0032259">
    <property type="term" value="P:methylation"/>
    <property type="evidence" value="ECO:0007669"/>
    <property type="project" value="UniProtKB-KW"/>
</dbReference>
<evidence type="ECO:0000256" key="1">
    <source>
        <dbReference type="ARBA" id="ARBA00010815"/>
    </source>
</evidence>
<dbReference type="InterPro" id="IPR029063">
    <property type="entry name" value="SAM-dependent_MTases_sf"/>
</dbReference>
<comment type="caution">
    <text evidence="6">The sequence shown here is derived from an EMBL/GenBank/DDBJ whole genome shotgun (WGS) entry which is preliminary data.</text>
</comment>
<organism evidence="6 7">
    <name type="scientific">Rhizobium chutanense</name>
    <dbReference type="NCBI Taxonomy" id="2035448"/>
    <lineage>
        <taxon>Bacteria</taxon>
        <taxon>Pseudomonadati</taxon>
        <taxon>Pseudomonadota</taxon>
        <taxon>Alphaproteobacteria</taxon>
        <taxon>Hyphomicrobiales</taxon>
        <taxon>Rhizobiaceae</taxon>
        <taxon>Rhizobium/Agrobacterium group</taxon>
        <taxon>Rhizobium</taxon>
    </lineage>
</organism>
<keyword evidence="5" id="KW-0443">Lipid metabolism</keyword>
<dbReference type="PANTHER" id="PTHR43667">
    <property type="entry name" value="CYCLOPROPANE-FATTY-ACYL-PHOSPHOLIPID SYNTHASE"/>
    <property type="match status" value="1"/>
</dbReference>
<sequence>MRPPRNFVLRHAEAAASAFSNWIMKRALSRIVTRGCLNVTTSNGLQLSFGDRSGERVHVSFADLAAQWAFLADADLRLGELYMDRRFLIEQGSLHEFLAMMLRESQNARHPLIARLIDRARTRLRIFRHRNLPARSQANVAHHYDLDGRLYALFLDADRQYSCAYFESPDQSLEAAQRAKERHLAAKLLLGPGKSVLDIGCGWGGLALHVARHVPGGHVLGITLSEEQHGYALKRLAEHERMQAGVRFALQDYRSVRGRFDRIVSVGMFEHVGLASYRAFFEKCAELLEDDGIMVLHTIGCSATPGFTTPWLDKYIFPGGYIPALSEILPAIEKAGLAVTDIEVLRLHYAWTLAHWRKRFVARWQDAAALYDERFCRMWEYYLASAEAAFLHEDLVVFQIQLSKRNDAIPVTRDYIGDHERAAVQCSEADLEGPVERKTDDVLIG</sequence>
<evidence type="ECO:0000313" key="7">
    <source>
        <dbReference type="Proteomes" id="UP000220768"/>
    </source>
</evidence>
<keyword evidence="7" id="KW-1185">Reference proteome</keyword>
<dbReference type="InterPro" id="IPR050723">
    <property type="entry name" value="CFA/CMAS"/>
</dbReference>
<dbReference type="GO" id="GO:0008610">
    <property type="term" value="P:lipid biosynthetic process"/>
    <property type="evidence" value="ECO:0007669"/>
    <property type="project" value="InterPro"/>
</dbReference>
<keyword evidence="3 6" id="KW-0808">Transferase</keyword>
<dbReference type="PIRSF" id="PIRSF003085">
    <property type="entry name" value="CMAS"/>
    <property type="match status" value="1"/>
</dbReference>
<protein>
    <submittedName>
        <fullName evidence="6">SAM-dependent methyltransferase</fullName>
    </submittedName>
</protein>
<dbReference type="GO" id="GO:0008168">
    <property type="term" value="F:methyltransferase activity"/>
    <property type="evidence" value="ECO:0007669"/>
    <property type="project" value="UniProtKB-KW"/>
</dbReference>
<reference evidence="6 7" key="1">
    <citation type="submission" date="2017-09" db="EMBL/GenBank/DDBJ databases">
        <title>Comparative genomics of rhizobia isolated from Phaseolus vulgaris in China.</title>
        <authorList>
            <person name="Tong W."/>
        </authorList>
    </citation>
    <scope>NUCLEOTIDE SEQUENCE [LARGE SCALE GENOMIC DNA]</scope>
    <source>
        <strain evidence="6 7">C5</strain>
    </source>
</reference>
<dbReference type="SUPFAM" id="SSF53335">
    <property type="entry name" value="S-adenosyl-L-methionine-dependent methyltransferases"/>
    <property type="match status" value="1"/>
</dbReference>
<dbReference type="CDD" id="cd02440">
    <property type="entry name" value="AdoMet_MTases"/>
    <property type="match status" value="1"/>
</dbReference>
<dbReference type="AlphaFoldDB" id="A0A2A6J6W5"/>